<sequence>MKPLSDLCLTCKEISGLIIRSANMQSDEMTTDAKQKALDYRSLVNEEREFYKDILRGTLFTVQVHYKQVKFIFLLPENVAYLGCAVKLFLLKLISESRYHSTLVKAQILS</sequence>
<organism evidence="1">
    <name type="scientific">Amphimedon queenslandica</name>
    <name type="common">Sponge</name>
    <dbReference type="NCBI Taxonomy" id="400682"/>
    <lineage>
        <taxon>Eukaryota</taxon>
        <taxon>Metazoa</taxon>
        <taxon>Porifera</taxon>
        <taxon>Demospongiae</taxon>
        <taxon>Heteroscleromorpha</taxon>
        <taxon>Haplosclerida</taxon>
        <taxon>Niphatidae</taxon>
        <taxon>Amphimedon</taxon>
    </lineage>
</organism>
<protein>
    <submittedName>
        <fullName evidence="1">Uncharacterized protein</fullName>
    </submittedName>
</protein>
<dbReference type="EnsemblMetazoa" id="Aqu2.1.42931_001">
    <property type="protein sequence ID" value="Aqu2.1.42931_001"/>
    <property type="gene ID" value="Aqu2.1.42931"/>
</dbReference>
<name>A0A1X7VRE2_AMPQE</name>
<accession>A0A1X7VRE2</accession>
<dbReference type="InParanoid" id="A0A1X7VRE2"/>
<dbReference type="AlphaFoldDB" id="A0A1X7VRE2"/>
<reference evidence="1" key="1">
    <citation type="submission" date="2017-05" db="UniProtKB">
        <authorList>
            <consortium name="EnsemblMetazoa"/>
        </authorList>
    </citation>
    <scope>IDENTIFICATION</scope>
</reference>
<evidence type="ECO:0000313" key="1">
    <source>
        <dbReference type="EnsemblMetazoa" id="Aqu2.1.42931_001"/>
    </source>
</evidence>
<proteinExistence type="predicted"/>